<dbReference type="InterPro" id="IPR036380">
    <property type="entry name" value="Isochorismatase-like_sf"/>
</dbReference>
<gene>
    <name evidence="3" type="ORF">BCY88_17720</name>
</gene>
<evidence type="ECO:0000259" key="2">
    <source>
        <dbReference type="Pfam" id="PF00857"/>
    </source>
</evidence>
<dbReference type="Proteomes" id="UP000283709">
    <property type="component" value="Unassembled WGS sequence"/>
</dbReference>
<dbReference type="OrthoDB" id="5360912at2"/>
<dbReference type="Gene3D" id="3.40.50.850">
    <property type="entry name" value="Isochorismatase-like"/>
    <property type="match status" value="1"/>
</dbReference>
<evidence type="ECO:0000256" key="1">
    <source>
        <dbReference type="ARBA" id="ARBA00022801"/>
    </source>
</evidence>
<evidence type="ECO:0000313" key="4">
    <source>
        <dbReference type="Proteomes" id="UP000283709"/>
    </source>
</evidence>
<comment type="caution">
    <text evidence="3">The sequence shown here is derived from an EMBL/GenBank/DDBJ whole genome shotgun (WGS) entry which is preliminary data.</text>
</comment>
<dbReference type="AlphaFoldDB" id="A0A3R7FAZ3"/>
<evidence type="ECO:0000313" key="3">
    <source>
        <dbReference type="EMBL" id="RKF49460.1"/>
    </source>
</evidence>
<dbReference type="EMBL" id="MCAS01000004">
    <property type="protein sequence ID" value="RKF49460.1"/>
    <property type="molecule type" value="Genomic_DNA"/>
</dbReference>
<dbReference type="CDD" id="cd01014">
    <property type="entry name" value="nicotinamidase_related"/>
    <property type="match status" value="1"/>
</dbReference>
<sequence>MSKRTLRSILGAGQPTSLPARTTALLVIDFQNEYFTGSLPIPNGTSALHNARALVDYADRHGWTVVHVQHVAPAESPLFAANGRFAEICADIQPKANHRLITKTSVSVFASTDLAQTLKADGITHLVICGLMTHACVAGAARDAVPAGFEVVVAADACATRDIEFNDTASVPHEMLHLSALAEIADTFGSVLNTREVLSLASSGTS</sequence>
<dbReference type="GO" id="GO:0016787">
    <property type="term" value="F:hydrolase activity"/>
    <property type="evidence" value="ECO:0007669"/>
    <property type="project" value="UniProtKB-KW"/>
</dbReference>
<reference evidence="3 4" key="1">
    <citation type="submission" date="2016-07" db="EMBL/GenBank/DDBJ databases">
        <title>Genome analysis of Burkholderia fungorum ES3-20.</title>
        <authorList>
            <person name="Xu D."/>
            <person name="Yao R."/>
            <person name="Zheng S."/>
        </authorList>
    </citation>
    <scope>NUCLEOTIDE SEQUENCE [LARGE SCALE GENOMIC DNA]</scope>
    <source>
        <strain evidence="3 4">ES3-20</strain>
    </source>
</reference>
<name>A0A3R7FAZ3_9BURK</name>
<dbReference type="PANTHER" id="PTHR43540:SF15">
    <property type="entry name" value="BLR5631 PROTEIN"/>
    <property type="match status" value="1"/>
</dbReference>
<organism evidence="3 4">
    <name type="scientific">Paraburkholderia fungorum</name>
    <dbReference type="NCBI Taxonomy" id="134537"/>
    <lineage>
        <taxon>Bacteria</taxon>
        <taxon>Pseudomonadati</taxon>
        <taxon>Pseudomonadota</taxon>
        <taxon>Betaproteobacteria</taxon>
        <taxon>Burkholderiales</taxon>
        <taxon>Burkholderiaceae</taxon>
        <taxon>Paraburkholderia</taxon>
    </lineage>
</organism>
<dbReference type="Pfam" id="PF00857">
    <property type="entry name" value="Isochorismatase"/>
    <property type="match status" value="1"/>
</dbReference>
<keyword evidence="1 3" id="KW-0378">Hydrolase</keyword>
<feature type="domain" description="Isochorismatase-like" evidence="2">
    <location>
        <begin position="23"/>
        <end position="169"/>
    </location>
</feature>
<dbReference type="PANTHER" id="PTHR43540">
    <property type="entry name" value="PEROXYUREIDOACRYLATE/UREIDOACRYLATE AMIDOHYDROLASE-RELATED"/>
    <property type="match status" value="1"/>
</dbReference>
<dbReference type="InterPro" id="IPR000868">
    <property type="entry name" value="Isochorismatase-like_dom"/>
</dbReference>
<protein>
    <submittedName>
        <fullName evidence="3">Cysteine hydrolase</fullName>
    </submittedName>
</protein>
<accession>A0A3R7FAZ3</accession>
<proteinExistence type="predicted"/>
<dbReference type="InterPro" id="IPR050272">
    <property type="entry name" value="Isochorismatase-like_hydrls"/>
</dbReference>
<dbReference type="RefSeq" id="WP_120343321.1">
    <property type="nucleotide sequence ID" value="NZ_MCAS01000004.1"/>
</dbReference>
<dbReference type="SUPFAM" id="SSF52499">
    <property type="entry name" value="Isochorismatase-like hydrolases"/>
    <property type="match status" value="1"/>
</dbReference>